<name>A0A2I0SGF5_9ACTN</name>
<comment type="caution">
    <text evidence="1">The sequence shown here is derived from an EMBL/GenBank/DDBJ whole genome shotgun (WGS) entry which is preliminary data.</text>
</comment>
<dbReference type="AlphaFoldDB" id="A0A2I0SGF5"/>
<dbReference type="Proteomes" id="UP000236178">
    <property type="component" value="Unassembled WGS sequence"/>
</dbReference>
<sequence length="121" mass="13817">MLVIPTHQPVHPNVLRLWRAEQRAIGELMVHPEGAPGRRRCLGYAEFCEKLDRDEVFQRWFAPLLADIDRLAEDTAPAASRLAELQQILITLIDVLDPKAERFPQFRELANATPSTRVANH</sequence>
<reference evidence="1 2" key="1">
    <citation type="submission" date="2017-12" db="EMBL/GenBank/DDBJ databases">
        <title>Streptomyces populusis sp. nov., a novel endophytic actinobacterium isolated from stems of Populus adenopoda Maxim.</title>
        <authorList>
            <person name="Wang Z."/>
        </authorList>
    </citation>
    <scope>NUCLEOTIDE SEQUENCE [LARGE SCALE GENOMIC DNA]</scope>
    <source>
        <strain evidence="1 2">A249</strain>
    </source>
</reference>
<keyword evidence="2" id="KW-1185">Reference proteome</keyword>
<accession>A0A2I0SGF5</accession>
<dbReference type="OrthoDB" id="3682367at2"/>
<protein>
    <submittedName>
        <fullName evidence="1">Uncharacterized protein</fullName>
    </submittedName>
</protein>
<dbReference type="RefSeq" id="WP_103553135.1">
    <property type="nucleotide sequence ID" value="NZ_JBHJSK010000023.1"/>
</dbReference>
<gene>
    <name evidence="1" type="ORF">CW362_32185</name>
</gene>
<evidence type="ECO:0000313" key="2">
    <source>
        <dbReference type="Proteomes" id="UP000236178"/>
    </source>
</evidence>
<dbReference type="EMBL" id="PJOS01000090">
    <property type="protein sequence ID" value="PKT68959.1"/>
    <property type="molecule type" value="Genomic_DNA"/>
</dbReference>
<proteinExistence type="predicted"/>
<organism evidence="1 2">
    <name type="scientific">Streptomyces populi</name>
    <dbReference type="NCBI Taxonomy" id="2058924"/>
    <lineage>
        <taxon>Bacteria</taxon>
        <taxon>Bacillati</taxon>
        <taxon>Actinomycetota</taxon>
        <taxon>Actinomycetes</taxon>
        <taxon>Kitasatosporales</taxon>
        <taxon>Streptomycetaceae</taxon>
        <taxon>Streptomyces</taxon>
    </lineage>
</organism>
<evidence type="ECO:0000313" key="1">
    <source>
        <dbReference type="EMBL" id="PKT68959.1"/>
    </source>
</evidence>